<keyword evidence="10" id="KW-1185">Reference proteome</keyword>
<dbReference type="SMART" id="SM00889">
    <property type="entry name" value="EFG_IV"/>
    <property type="match status" value="1"/>
</dbReference>
<dbReference type="InterPro" id="IPR041095">
    <property type="entry name" value="EFG_II"/>
</dbReference>
<dbReference type="GO" id="GO:0003746">
    <property type="term" value="F:translation elongation factor activity"/>
    <property type="evidence" value="ECO:0007669"/>
    <property type="project" value="UniProtKB-KW"/>
</dbReference>
<gene>
    <name evidence="9" type="ORF">FVF75_06545</name>
</gene>
<dbReference type="InterPro" id="IPR020568">
    <property type="entry name" value="Ribosomal_Su5_D2-typ_SF"/>
</dbReference>
<dbReference type="InterPro" id="IPR027417">
    <property type="entry name" value="P-loop_NTPase"/>
</dbReference>
<dbReference type="Pfam" id="PF00009">
    <property type="entry name" value="GTP_EFTU"/>
    <property type="match status" value="1"/>
</dbReference>
<dbReference type="GO" id="GO:0003924">
    <property type="term" value="F:GTPase activity"/>
    <property type="evidence" value="ECO:0007669"/>
    <property type="project" value="InterPro"/>
</dbReference>
<evidence type="ECO:0000313" key="9">
    <source>
        <dbReference type="EMBL" id="TYB82372.1"/>
    </source>
</evidence>
<evidence type="ECO:0000256" key="1">
    <source>
        <dbReference type="ARBA" id="ARBA00017872"/>
    </source>
</evidence>
<feature type="domain" description="Translation elongation factor EFG/EF2" evidence="8">
    <location>
        <begin position="425"/>
        <end position="542"/>
    </location>
</feature>
<comment type="function">
    <text evidence="6">Catalyzes the GTP-dependent ribosomal translocation step during translation elongation. During this step, the ribosome changes from the pre-translocational (PRE) to the post-translocational (POST) state as the newly formed A-site-bound peptidyl-tRNA and P-site-bound deacylated tRNA move to the P and E sites, respectively. Catalyzes the coordinated movement of the two tRNA molecules, the mRNA and conformational changes in the ribosome.</text>
</comment>
<evidence type="ECO:0000259" key="7">
    <source>
        <dbReference type="SMART" id="SM00838"/>
    </source>
</evidence>
<dbReference type="Gene3D" id="3.40.50.300">
    <property type="entry name" value="P-loop containing nucleotide triphosphate hydrolases"/>
    <property type="match status" value="1"/>
</dbReference>
<dbReference type="InterPro" id="IPR047872">
    <property type="entry name" value="EFG_IV"/>
</dbReference>
<dbReference type="GO" id="GO:0032790">
    <property type="term" value="P:ribosome disassembly"/>
    <property type="evidence" value="ECO:0007669"/>
    <property type="project" value="TreeGrafter"/>
</dbReference>
<proteinExistence type="predicted"/>
<evidence type="ECO:0000313" key="10">
    <source>
        <dbReference type="Proteomes" id="UP000322080"/>
    </source>
</evidence>
<dbReference type="GO" id="GO:0005525">
    <property type="term" value="F:GTP binding"/>
    <property type="evidence" value="ECO:0007669"/>
    <property type="project" value="UniProtKB-KW"/>
</dbReference>
<accession>A0A5D0RLH7</accession>
<dbReference type="Pfam" id="PF03764">
    <property type="entry name" value="EFG_IV"/>
    <property type="match status" value="1"/>
</dbReference>
<evidence type="ECO:0000256" key="5">
    <source>
        <dbReference type="ARBA" id="ARBA00023134"/>
    </source>
</evidence>
<dbReference type="GO" id="GO:0097216">
    <property type="term" value="F:guanosine tetraphosphate binding"/>
    <property type="evidence" value="ECO:0007669"/>
    <property type="project" value="UniProtKB-ARBA"/>
</dbReference>
<dbReference type="Pfam" id="PF14492">
    <property type="entry name" value="EFG_III"/>
    <property type="match status" value="1"/>
</dbReference>
<dbReference type="InterPro" id="IPR005517">
    <property type="entry name" value="Transl_elong_EFG/EF2_IV"/>
</dbReference>
<keyword evidence="3 9" id="KW-0251">Elongation factor</keyword>
<keyword evidence="2" id="KW-0547">Nucleotide-binding</keyword>
<name>A0A5D0RLH7_9RHOB</name>
<dbReference type="AlphaFoldDB" id="A0A5D0RLH7"/>
<evidence type="ECO:0000259" key="8">
    <source>
        <dbReference type="SMART" id="SM00889"/>
    </source>
</evidence>
<sequence>MKVFTVLGPSHAGKSTLVEALVGLEDSPGKRLDIPGVASVQGFGFMGEDWAAIDIAGGSENLSPVGAALAASDAAVLCVPADADDAVLAAPYLRVIEEAGIPAIVFINRIDAAQSRMSEIVAALQTYSRHHIVLREVPIRDGDSIVGMVDLVSERAWQFREGKPSVLIEMPETVRGREEEARAELLESYADFDDALLEELIEDKAVMPEEVYEVATRTLQEHALVPAFMGSALNRNGINRLMKSLRHEAPGVEVARARLNDAPVAVGVLADVVKHLGKTVLVRALNKPIAASGPLGGGNVGSITDLDSKTALNTLKPGMIGLTVKSDHLAAGRGFTASAAAVLPGWARPHTSAYRRIVTPVHEKDDTRLSGALERLTEIDPGLSVTPDEKSGHPILATQGPLHLRRLMQKLAQDFSIEVNEAPVPPALRETIRRGTEVHHRHRKQSGGAGQFADVVIEVRPEARGSGFAFSSSVKGGAVPRNYIPAVENGAIEALAEGPQGFAVVDVSVELKDGKSHSVDSSDFAFRTAGKNAVREALAELGTVVLQPIMKVDIHVPSVSSGSLVPLVSGLKGQVLGFEAHERAAGWDVFQTLLPMAAEDELFNALAAATRGTAWFTSAFDHYQEARKDEVADLVSGQA</sequence>
<dbReference type="NCBIfam" id="NF009379">
    <property type="entry name" value="PRK12740.1-3"/>
    <property type="match status" value="1"/>
</dbReference>
<keyword evidence="5" id="KW-0342">GTP-binding</keyword>
<dbReference type="Gene3D" id="3.30.230.10">
    <property type="match status" value="1"/>
</dbReference>
<evidence type="ECO:0000256" key="4">
    <source>
        <dbReference type="ARBA" id="ARBA00022917"/>
    </source>
</evidence>
<evidence type="ECO:0000256" key="2">
    <source>
        <dbReference type="ARBA" id="ARBA00022741"/>
    </source>
</evidence>
<dbReference type="EMBL" id="VSIY01000004">
    <property type="protein sequence ID" value="TYB82372.1"/>
    <property type="molecule type" value="Genomic_DNA"/>
</dbReference>
<dbReference type="InterPro" id="IPR000640">
    <property type="entry name" value="EFG_V-like"/>
</dbReference>
<dbReference type="CDD" id="cd03713">
    <property type="entry name" value="EFG_mtEFG_C"/>
    <property type="match status" value="1"/>
</dbReference>
<dbReference type="PANTHER" id="PTHR43261:SF7">
    <property type="entry name" value="ELONGATION FACTOR G-LIKE PROTEIN"/>
    <property type="match status" value="1"/>
</dbReference>
<feature type="domain" description="Elongation factor EFG" evidence="7">
    <location>
        <begin position="544"/>
        <end position="634"/>
    </location>
</feature>
<dbReference type="Gene3D" id="3.30.70.240">
    <property type="match status" value="1"/>
</dbReference>
<dbReference type="PANTHER" id="PTHR43261">
    <property type="entry name" value="TRANSLATION ELONGATION FACTOR G-RELATED"/>
    <property type="match status" value="1"/>
</dbReference>
<dbReference type="InterPro" id="IPR035649">
    <property type="entry name" value="EFG_V"/>
</dbReference>
<reference evidence="9 10" key="1">
    <citation type="submission" date="2019-08" db="EMBL/GenBank/DDBJ databases">
        <title>Identification of a novel species of the genus Boseongicola.</title>
        <authorList>
            <person name="Zhang X.-Q."/>
        </authorList>
    </citation>
    <scope>NUCLEOTIDE SEQUENCE [LARGE SCALE GENOMIC DNA]</scope>
    <source>
        <strain evidence="9 10">HY14</strain>
    </source>
</reference>
<dbReference type="InterPro" id="IPR014721">
    <property type="entry name" value="Ribsml_uS5_D2-typ_fold_subgr"/>
</dbReference>
<comment type="caution">
    <text evidence="9">The sequence shown here is derived from an EMBL/GenBank/DDBJ whole genome shotgun (WGS) entry which is preliminary data.</text>
</comment>
<dbReference type="InterPro" id="IPR035647">
    <property type="entry name" value="EFG_III/V"/>
</dbReference>
<dbReference type="SUPFAM" id="SSF52540">
    <property type="entry name" value="P-loop containing nucleoside triphosphate hydrolases"/>
    <property type="match status" value="1"/>
</dbReference>
<evidence type="ECO:0000256" key="3">
    <source>
        <dbReference type="ARBA" id="ARBA00022768"/>
    </source>
</evidence>
<evidence type="ECO:0000256" key="6">
    <source>
        <dbReference type="ARBA" id="ARBA00024731"/>
    </source>
</evidence>
<keyword evidence="4" id="KW-0648">Protein biosynthesis</keyword>
<dbReference type="SUPFAM" id="SSF54211">
    <property type="entry name" value="Ribosomal protein S5 domain 2-like"/>
    <property type="match status" value="1"/>
</dbReference>
<protein>
    <recommendedName>
        <fullName evidence="1">Elongation factor G</fullName>
    </recommendedName>
</protein>
<organism evidence="9 10">
    <name type="scientific">Maritimibacter fusiformis</name>
    <dbReference type="NCBI Taxonomy" id="2603819"/>
    <lineage>
        <taxon>Bacteria</taxon>
        <taxon>Pseudomonadati</taxon>
        <taxon>Pseudomonadota</taxon>
        <taxon>Alphaproteobacteria</taxon>
        <taxon>Rhodobacterales</taxon>
        <taxon>Roseobacteraceae</taxon>
        <taxon>Maritimibacter</taxon>
    </lineage>
</organism>
<dbReference type="SUPFAM" id="SSF54980">
    <property type="entry name" value="EF-G C-terminal domain-like"/>
    <property type="match status" value="2"/>
</dbReference>
<dbReference type="Proteomes" id="UP000322080">
    <property type="component" value="Unassembled WGS sequence"/>
</dbReference>
<dbReference type="CDD" id="cd01434">
    <property type="entry name" value="EFG_mtEFG1_IV"/>
    <property type="match status" value="1"/>
</dbReference>
<dbReference type="Gene3D" id="3.30.70.870">
    <property type="entry name" value="Elongation Factor G (Translational Gtpase), domain 3"/>
    <property type="match status" value="1"/>
</dbReference>
<dbReference type="SMART" id="SM00838">
    <property type="entry name" value="EFG_C"/>
    <property type="match status" value="1"/>
</dbReference>
<dbReference type="InterPro" id="IPR000795">
    <property type="entry name" value="T_Tr_GTP-bd_dom"/>
</dbReference>
<dbReference type="Pfam" id="PF00679">
    <property type="entry name" value="EFG_C"/>
    <property type="match status" value="1"/>
</dbReference>